<dbReference type="EMBL" id="JAEHOC010000025">
    <property type="protein sequence ID" value="KAG2431206.1"/>
    <property type="molecule type" value="Genomic_DNA"/>
</dbReference>
<protein>
    <submittedName>
        <fullName evidence="1">Uncharacterized protein</fullName>
    </submittedName>
</protein>
<proteinExistence type="predicted"/>
<reference evidence="1" key="1">
    <citation type="journal article" date="2020" name="bioRxiv">
        <title>Comparative genomics of Chlamydomonas.</title>
        <authorList>
            <person name="Craig R.J."/>
            <person name="Hasan A.R."/>
            <person name="Ness R.W."/>
            <person name="Keightley P.D."/>
        </authorList>
    </citation>
    <scope>NUCLEOTIDE SEQUENCE</scope>
    <source>
        <strain evidence="1">SAG 7.73</strain>
    </source>
</reference>
<name>A0A835SST4_CHLIN</name>
<accession>A0A835SST4</accession>
<keyword evidence="2" id="KW-1185">Reference proteome</keyword>
<evidence type="ECO:0000313" key="2">
    <source>
        <dbReference type="Proteomes" id="UP000650467"/>
    </source>
</evidence>
<evidence type="ECO:0000313" key="1">
    <source>
        <dbReference type="EMBL" id="KAG2431206.1"/>
    </source>
</evidence>
<dbReference type="Proteomes" id="UP000650467">
    <property type="component" value="Unassembled WGS sequence"/>
</dbReference>
<dbReference type="AlphaFoldDB" id="A0A835SST4"/>
<gene>
    <name evidence="1" type="ORF">HXX76_009734</name>
</gene>
<sequence length="68" mass="7975">MKWVAGKKHKQTWQYAEVMFLLGWLGALTPGDVGIGEVAEQRFYDTDWANWVAFQKELSKKKKKKKNM</sequence>
<comment type="caution">
    <text evidence="1">The sequence shown here is derived from an EMBL/GenBank/DDBJ whole genome shotgun (WGS) entry which is preliminary data.</text>
</comment>
<organism evidence="1 2">
    <name type="scientific">Chlamydomonas incerta</name>
    <dbReference type="NCBI Taxonomy" id="51695"/>
    <lineage>
        <taxon>Eukaryota</taxon>
        <taxon>Viridiplantae</taxon>
        <taxon>Chlorophyta</taxon>
        <taxon>core chlorophytes</taxon>
        <taxon>Chlorophyceae</taxon>
        <taxon>CS clade</taxon>
        <taxon>Chlamydomonadales</taxon>
        <taxon>Chlamydomonadaceae</taxon>
        <taxon>Chlamydomonas</taxon>
    </lineage>
</organism>